<dbReference type="Gene3D" id="3.60.10.10">
    <property type="entry name" value="Endonuclease/exonuclease/phosphatase"/>
    <property type="match status" value="1"/>
</dbReference>
<reference evidence="1 3" key="2">
    <citation type="journal article" date="2014" name="BMC Genomics">
        <title>An improved genome release (version Mt4.0) for the model legume Medicago truncatula.</title>
        <authorList>
            <person name="Tang H."/>
            <person name="Krishnakumar V."/>
            <person name="Bidwell S."/>
            <person name="Rosen B."/>
            <person name="Chan A."/>
            <person name="Zhou S."/>
            <person name="Gentzbittel L."/>
            <person name="Childs K.L."/>
            <person name="Yandell M."/>
            <person name="Gundlach H."/>
            <person name="Mayer K.F."/>
            <person name="Schwartz D.C."/>
            <person name="Town C.D."/>
        </authorList>
    </citation>
    <scope>GENOME REANNOTATION</scope>
    <source>
        <strain evidence="2 3">cv. Jemalong A17</strain>
    </source>
</reference>
<name>G7I751_MEDTR</name>
<dbReference type="InterPro" id="IPR036691">
    <property type="entry name" value="Endo/exonu/phosph_ase_sf"/>
</dbReference>
<dbReference type="SUPFAM" id="SSF56219">
    <property type="entry name" value="DNase I-like"/>
    <property type="match status" value="1"/>
</dbReference>
<evidence type="ECO:0000313" key="1">
    <source>
        <dbReference type="EMBL" id="AES59714.1"/>
    </source>
</evidence>
<evidence type="ECO:0008006" key="4">
    <source>
        <dbReference type="Google" id="ProtNLM"/>
    </source>
</evidence>
<proteinExistence type="predicted"/>
<gene>
    <name evidence="1" type="ordered locus">MTR_1g024870</name>
</gene>
<evidence type="ECO:0000313" key="2">
    <source>
        <dbReference type="EnsemblPlants" id="AES59714"/>
    </source>
</evidence>
<dbReference type="PaxDb" id="3880-AES59714"/>
<accession>G7I751</accession>
<keyword evidence="3" id="KW-1185">Reference proteome</keyword>
<dbReference type="EMBL" id="CM001217">
    <property type="protein sequence ID" value="AES59714.1"/>
    <property type="molecule type" value="Genomic_DNA"/>
</dbReference>
<reference evidence="1 3" key="1">
    <citation type="journal article" date="2011" name="Nature">
        <title>The Medicago genome provides insight into the evolution of rhizobial symbioses.</title>
        <authorList>
            <person name="Young N.D."/>
            <person name="Debelle F."/>
            <person name="Oldroyd G.E."/>
            <person name="Geurts R."/>
            <person name="Cannon S.B."/>
            <person name="Udvardi M.K."/>
            <person name="Benedito V.A."/>
            <person name="Mayer K.F."/>
            <person name="Gouzy J."/>
            <person name="Schoof H."/>
            <person name="Van de Peer Y."/>
            <person name="Proost S."/>
            <person name="Cook D.R."/>
            <person name="Meyers B.C."/>
            <person name="Spannagl M."/>
            <person name="Cheung F."/>
            <person name="De Mita S."/>
            <person name="Krishnakumar V."/>
            <person name="Gundlach H."/>
            <person name="Zhou S."/>
            <person name="Mudge J."/>
            <person name="Bharti A.K."/>
            <person name="Murray J.D."/>
            <person name="Naoumkina M.A."/>
            <person name="Rosen B."/>
            <person name="Silverstein K.A."/>
            <person name="Tang H."/>
            <person name="Rombauts S."/>
            <person name="Zhao P.X."/>
            <person name="Zhou P."/>
            <person name="Barbe V."/>
            <person name="Bardou P."/>
            <person name="Bechner M."/>
            <person name="Bellec A."/>
            <person name="Berger A."/>
            <person name="Berges H."/>
            <person name="Bidwell S."/>
            <person name="Bisseling T."/>
            <person name="Choisne N."/>
            <person name="Couloux A."/>
            <person name="Denny R."/>
            <person name="Deshpande S."/>
            <person name="Dai X."/>
            <person name="Doyle J.J."/>
            <person name="Dudez A.M."/>
            <person name="Farmer A.D."/>
            <person name="Fouteau S."/>
            <person name="Franken C."/>
            <person name="Gibelin C."/>
            <person name="Gish J."/>
            <person name="Goldstein S."/>
            <person name="Gonzalez A.J."/>
            <person name="Green P.J."/>
            <person name="Hallab A."/>
            <person name="Hartog M."/>
            <person name="Hua A."/>
            <person name="Humphray S.J."/>
            <person name="Jeong D.H."/>
            <person name="Jing Y."/>
            <person name="Jocker A."/>
            <person name="Kenton S.M."/>
            <person name="Kim D.J."/>
            <person name="Klee K."/>
            <person name="Lai H."/>
            <person name="Lang C."/>
            <person name="Lin S."/>
            <person name="Macmil S.L."/>
            <person name="Magdelenat G."/>
            <person name="Matthews L."/>
            <person name="McCorrison J."/>
            <person name="Monaghan E.L."/>
            <person name="Mun J.H."/>
            <person name="Najar F.Z."/>
            <person name="Nicholson C."/>
            <person name="Noirot C."/>
            <person name="O'Bleness M."/>
            <person name="Paule C.R."/>
            <person name="Poulain J."/>
            <person name="Prion F."/>
            <person name="Qin B."/>
            <person name="Qu C."/>
            <person name="Retzel E.F."/>
            <person name="Riddle C."/>
            <person name="Sallet E."/>
            <person name="Samain S."/>
            <person name="Samson N."/>
            <person name="Sanders I."/>
            <person name="Saurat O."/>
            <person name="Scarpelli C."/>
            <person name="Schiex T."/>
            <person name="Segurens B."/>
            <person name="Severin A.J."/>
            <person name="Sherrier D.J."/>
            <person name="Shi R."/>
            <person name="Sims S."/>
            <person name="Singer S.R."/>
            <person name="Sinharoy S."/>
            <person name="Sterck L."/>
            <person name="Viollet A."/>
            <person name="Wang B.B."/>
            <person name="Wang K."/>
            <person name="Wang M."/>
            <person name="Wang X."/>
            <person name="Warfsmann J."/>
            <person name="Weissenbach J."/>
            <person name="White D.D."/>
            <person name="White J.D."/>
            <person name="Wiley G.B."/>
            <person name="Wincker P."/>
            <person name="Xing Y."/>
            <person name="Yang L."/>
            <person name="Yao Z."/>
            <person name="Ying F."/>
            <person name="Zhai J."/>
            <person name="Zhou L."/>
            <person name="Zuber A."/>
            <person name="Denarie J."/>
            <person name="Dixon R.A."/>
            <person name="May G.D."/>
            <person name="Schwartz D.C."/>
            <person name="Rogers J."/>
            <person name="Quetier F."/>
            <person name="Town C.D."/>
            <person name="Roe B.A."/>
        </authorList>
    </citation>
    <scope>NUCLEOTIDE SEQUENCE [LARGE SCALE GENOMIC DNA]</scope>
    <source>
        <strain evidence="1">A17</strain>
        <strain evidence="2 3">cv. Jemalong A17</strain>
    </source>
</reference>
<dbReference type="AlphaFoldDB" id="G7I751"/>
<protein>
    <recommendedName>
        <fullName evidence="4">Endonuclease/exonuclease/phosphatase family protein</fullName>
    </recommendedName>
</protein>
<dbReference type="EnsemblPlants" id="AES59714">
    <property type="protein sequence ID" value="AES59714"/>
    <property type="gene ID" value="MTR_1g024870"/>
</dbReference>
<sequence>MPWSGGSPRSFGRCLGCGYQTSRFSYDVMDTMQQCISVKISFGVHSWVCTGAYASPNYTTRCLFWDYLVDLRTRIDQPWALIGDLNEILLPLDLIKIKIS</sequence>
<dbReference type="OMA" id="STECHGG"/>
<dbReference type="Proteomes" id="UP000002051">
    <property type="component" value="Unassembled WGS sequence"/>
</dbReference>
<reference evidence="2" key="3">
    <citation type="submission" date="2015-04" db="UniProtKB">
        <authorList>
            <consortium name="EnsemblPlants"/>
        </authorList>
    </citation>
    <scope>IDENTIFICATION</scope>
    <source>
        <strain evidence="2">cv. Jemalong A17</strain>
    </source>
</reference>
<organism evidence="1 3">
    <name type="scientific">Medicago truncatula</name>
    <name type="common">Barrel medic</name>
    <name type="synonym">Medicago tribuloides</name>
    <dbReference type="NCBI Taxonomy" id="3880"/>
    <lineage>
        <taxon>Eukaryota</taxon>
        <taxon>Viridiplantae</taxon>
        <taxon>Streptophyta</taxon>
        <taxon>Embryophyta</taxon>
        <taxon>Tracheophyta</taxon>
        <taxon>Spermatophyta</taxon>
        <taxon>Magnoliopsida</taxon>
        <taxon>eudicotyledons</taxon>
        <taxon>Gunneridae</taxon>
        <taxon>Pentapetalae</taxon>
        <taxon>rosids</taxon>
        <taxon>fabids</taxon>
        <taxon>Fabales</taxon>
        <taxon>Fabaceae</taxon>
        <taxon>Papilionoideae</taxon>
        <taxon>50 kb inversion clade</taxon>
        <taxon>NPAAA clade</taxon>
        <taxon>Hologalegina</taxon>
        <taxon>IRL clade</taxon>
        <taxon>Trifolieae</taxon>
        <taxon>Medicago</taxon>
    </lineage>
</organism>
<dbReference type="HOGENOM" id="CLU_2310182_0_0_1"/>
<evidence type="ECO:0000313" key="3">
    <source>
        <dbReference type="Proteomes" id="UP000002051"/>
    </source>
</evidence>